<dbReference type="EMBL" id="PREU01000022">
    <property type="protein sequence ID" value="PPA72669.1"/>
    <property type="molecule type" value="Genomic_DNA"/>
</dbReference>
<proteinExistence type="predicted"/>
<name>A0A2S5GI55_9BURK</name>
<evidence type="ECO:0000313" key="2">
    <source>
        <dbReference type="Proteomes" id="UP000239990"/>
    </source>
</evidence>
<protein>
    <submittedName>
        <fullName evidence="1">Uncharacterized protein</fullName>
    </submittedName>
</protein>
<gene>
    <name evidence="1" type="ORF">C4E15_29445</name>
</gene>
<dbReference type="RefSeq" id="WP_104145878.1">
    <property type="nucleotide sequence ID" value="NZ_PREU01000022.1"/>
</dbReference>
<dbReference type="Proteomes" id="UP000239990">
    <property type="component" value="Unassembled WGS sequence"/>
</dbReference>
<sequence length="238" mass="25039">MFITPIQDVNGYKVIFMQDPGDWITTHGGVPSGVGKWSDYACDFHFWKRGASAQTVRAEFENDGGEMGLYVESNHGKPAWFGYQQGPTHHWSHGYDPADGDTWKLAVGFGIPANCNACLNVRKDNGDVYPAKDGAGSFAFYWGSAPSVRISSPGQNNVDIQTSGTGGMTRALRLTASDTRNMLIGPTAKAGQGMTGGVAIGVGTTPIAPVAGVVQLWVENGALKAMGGNGTITVLAPA</sequence>
<evidence type="ECO:0000313" key="1">
    <source>
        <dbReference type="EMBL" id="PPA72669.1"/>
    </source>
</evidence>
<dbReference type="AlphaFoldDB" id="A0A2S5GI55"/>
<accession>A0A2S5GI55</accession>
<organism evidence="1 2">
    <name type="scientific">Achromobacter spanius</name>
    <dbReference type="NCBI Taxonomy" id="217203"/>
    <lineage>
        <taxon>Bacteria</taxon>
        <taxon>Pseudomonadati</taxon>
        <taxon>Pseudomonadota</taxon>
        <taxon>Betaproteobacteria</taxon>
        <taxon>Burkholderiales</taxon>
        <taxon>Alcaligenaceae</taxon>
        <taxon>Achromobacter</taxon>
    </lineage>
</organism>
<comment type="caution">
    <text evidence="1">The sequence shown here is derived from an EMBL/GenBank/DDBJ whole genome shotgun (WGS) entry which is preliminary data.</text>
</comment>
<reference evidence="1 2" key="1">
    <citation type="submission" date="2018-02" db="EMBL/GenBank/DDBJ databases">
        <title>Draft Genome of Achromobacter spanius stain 6.</title>
        <authorList>
            <person name="Gunasekera T.S."/>
            <person name="Radwan O."/>
            <person name="Ruiz O.N."/>
        </authorList>
    </citation>
    <scope>NUCLEOTIDE SEQUENCE [LARGE SCALE GENOMIC DNA]</scope>
    <source>
        <strain evidence="1 2">6</strain>
    </source>
</reference>